<sequence>GGLVEVERRPFPRFTASKDGTGDLVPQSAVLRRALDKAKVSVSLERLEGLATGFLQANSARDVGPAMEAWRRRVLSEFDGDMRSITVAANVCRQVSSDKSMAYALLKVAAEEGHANAAYHYSVLLGTLQISIPNGRNVGAQIIKRLAGINHPPSQIVLADRHFALGNHQAGLELLHSAAQHSAVAAFKLGEVYRKASPADHEAAEHWYARAAERGLSDGYFMLGNMRSRGDTSGGVPDYEAAFHMFEWAAAGGNAESQYNVGVYYLEGKGVERNPRLAAEYWAMAAAQRFPVALLNLGKLVAEGTEVPRDLRRARTLLTIAADCSGPDGFIRDEATALLDRLDHVGKDTQCTIL</sequence>
<evidence type="ECO:0000313" key="2">
    <source>
        <dbReference type="EMBL" id="KAJ1726665.1"/>
    </source>
</evidence>
<feature type="non-terminal residue" evidence="2">
    <location>
        <position position="1"/>
    </location>
</feature>
<dbReference type="PANTHER" id="PTHR11102:SF147">
    <property type="entry name" value="SEL1L ADAPTOR SUBUNIT OF ERAD E3 UBIQUITIN LIGASE"/>
    <property type="match status" value="1"/>
</dbReference>
<dbReference type="InterPro" id="IPR050767">
    <property type="entry name" value="Sel1_AlgK"/>
</dbReference>
<evidence type="ECO:0008006" key="4">
    <source>
        <dbReference type="Google" id="ProtNLM"/>
    </source>
</evidence>
<dbReference type="InterPro" id="IPR011990">
    <property type="entry name" value="TPR-like_helical_dom_sf"/>
</dbReference>
<organism evidence="2 3">
    <name type="scientific">Coemansia biformis</name>
    <dbReference type="NCBI Taxonomy" id="1286918"/>
    <lineage>
        <taxon>Eukaryota</taxon>
        <taxon>Fungi</taxon>
        <taxon>Fungi incertae sedis</taxon>
        <taxon>Zoopagomycota</taxon>
        <taxon>Kickxellomycotina</taxon>
        <taxon>Kickxellomycetes</taxon>
        <taxon>Kickxellales</taxon>
        <taxon>Kickxellaceae</taxon>
        <taxon>Coemansia</taxon>
    </lineage>
</organism>
<evidence type="ECO:0000256" key="1">
    <source>
        <dbReference type="ARBA" id="ARBA00038101"/>
    </source>
</evidence>
<dbReference type="AlphaFoldDB" id="A0A9W7Y854"/>
<evidence type="ECO:0000313" key="3">
    <source>
        <dbReference type="Proteomes" id="UP001143981"/>
    </source>
</evidence>
<gene>
    <name evidence="2" type="ORF">LPJ61_005036</name>
</gene>
<dbReference type="SUPFAM" id="SSF81901">
    <property type="entry name" value="HCP-like"/>
    <property type="match status" value="2"/>
</dbReference>
<protein>
    <recommendedName>
        <fullName evidence="4">HCP-like protein</fullName>
    </recommendedName>
</protein>
<keyword evidence="3" id="KW-1185">Reference proteome</keyword>
<comment type="similarity">
    <text evidence="1">Belongs to the sel-1 family.</text>
</comment>
<reference evidence="2" key="1">
    <citation type="submission" date="2022-07" db="EMBL/GenBank/DDBJ databases">
        <title>Phylogenomic reconstructions and comparative analyses of Kickxellomycotina fungi.</title>
        <authorList>
            <person name="Reynolds N.K."/>
            <person name="Stajich J.E."/>
            <person name="Barry K."/>
            <person name="Grigoriev I.V."/>
            <person name="Crous P."/>
            <person name="Smith M.E."/>
        </authorList>
    </citation>
    <scope>NUCLEOTIDE SEQUENCE</scope>
    <source>
        <strain evidence="2">BCRC 34381</strain>
    </source>
</reference>
<dbReference type="GO" id="GO:0005789">
    <property type="term" value="C:endoplasmic reticulum membrane"/>
    <property type="evidence" value="ECO:0007669"/>
    <property type="project" value="TreeGrafter"/>
</dbReference>
<accession>A0A9W7Y854</accession>
<proteinExistence type="inferred from homology"/>
<dbReference type="PANTHER" id="PTHR11102">
    <property type="entry name" value="SEL-1-LIKE PROTEIN"/>
    <property type="match status" value="1"/>
</dbReference>
<dbReference type="OrthoDB" id="2425131at2759"/>
<dbReference type="GO" id="GO:0036503">
    <property type="term" value="P:ERAD pathway"/>
    <property type="evidence" value="ECO:0007669"/>
    <property type="project" value="TreeGrafter"/>
</dbReference>
<dbReference type="SMART" id="SM00671">
    <property type="entry name" value="SEL1"/>
    <property type="match status" value="4"/>
</dbReference>
<comment type="caution">
    <text evidence="2">The sequence shown here is derived from an EMBL/GenBank/DDBJ whole genome shotgun (WGS) entry which is preliminary data.</text>
</comment>
<dbReference type="Pfam" id="PF08238">
    <property type="entry name" value="Sel1"/>
    <property type="match status" value="5"/>
</dbReference>
<dbReference type="EMBL" id="JANBOI010001432">
    <property type="protein sequence ID" value="KAJ1726665.1"/>
    <property type="molecule type" value="Genomic_DNA"/>
</dbReference>
<dbReference type="Gene3D" id="1.25.40.10">
    <property type="entry name" value="Tetratricopeptide repeat domain"/>
    <property type="match status" value="1"/>
</dbReference>
<dbReference type="InterPro" id="IPR006597">
    <property type="entry name" value="Sel1-like"/>
</dbReference>
<dbReference type="Proteomes" id="UP001143981">
    <property type="component" value="Unassembled WGS sequence"/>
</dbReference>
<name>A0A9W7Y854_9FUNG</name>